<dbReference type="Proteomes" id="UP001159405">
    <property type="component" value="Unassembled WGS sequence"/>
</dbReference>
<evidence type="ECO:0000256" key="5">
    <source>
        <dbReference type="ARBA" id="ARBA00047804"/>
    </source>
</evidence>
<dbReference type="Gene3D" id="3.40.30.10">
    <property type="entry name" value="Glutaredoxin"/>
    <property type="match status" value="3"/>
</dbReference>
<feature type="domain" description="Thioredoxin" evidence="6">
    <location>
        <begin position="3"/>
        <end position="164"/>
    </location>
</feature>
<comment type="caution">
    <text evidence="7">The sequence shown here is derived from an EMBL/GenBank/DDBJ whole genome shotgun (WGS) entry which is preliminary data.</text>
</comment>
<reference evidence="7 8" key="1">
    <citation type="submission" date="2022-05" db="EMBL/GenBank/DDBJ databases">
        <authorList>
            <consortium name="Genoscope - CEA"/>
            <person name="William W."/>
        </authorList>
    </citation>
    <scope>NUCLEOTIDE SEQUENCE [LARGE SCALE GENOMIC DNA]</scope>
</reference>
<evidence type="ECO:0000256" key="2">
    <source>
        <dbReference type="ARBA" id="ARBA00025782"/>
    </source>
</evidence>
<dbReference type="PANTHER" id="PTHR46472:SF1">
    <property type="entry name" value="NUCLEOREDOXIN"/>
    <property type="match status" value="1"/>
</dbReference>
<dbReference type="Pfam" id="PF13905">
    <property type="entry name" value="Thioredoxin_8"/>
    <property type="match status" value="2"/>
</dbReference>
<dbReference type="CDD" id="cd03009">
    <property type="entry name" value="TryX_like_TryX_NRX"/>
    <property type="match status" value="2"/>
</dbReference>
<comment type="catalytic activity">
    <reaction evidence="5">
        <text>[protein]-dithiol + NADP(+) = [protein]-disulfide + NADPH + H(+)</text>
        <dbReference type="Rhea" id="RHEA:18753"/>
        <dbReference type="Rhea" id="RHEA-COMP:10593"/>
        <dbReference type="Rhea" id="RHEA-COMP:10594"/>
        <dbReference type="ChEBI" id="CHEBI:15378"/>
        <dbReference type="ChEBI" id="CHEBI:29950"/>
        <dbReference type="ChEBI" id="CHEBI:50058"/>
        <dbReference type="ChEBI" id="CHEBI:57783"/>
        <dbReference type="ChEBI" id="CHEBI:58349"/>
        <dbReference type="EC" id="1.8.1.8"/>
    </reaction>
</comment>
<evidence type="ECO:0000313" key="8">
    <source>
        <dbReference type="Proteomes" id="UP001159405"/>
    </source>
</evidence>
<organism evidence="7 8">
    <name type="scientific">Porites lobata</name>
    <dbReference type="NCBI Taxonomy" id="104759"/>
    <lineage>
        <taxon>Eukaryota</taxon>
        <taxon>Metazoa</taxon>
        <taxon>Cnidaria</taxon>
        <taxon>Anthozoa</taxon>
        <taxon>Hexacorallia</taxon>
        <taxon>Scleractinia</taxon>
        <taxon>Fungiina</taxon>
        <taxon>Poritidae</taxon>
        <taxon>Porites</taxon>
    </lineage>
</organism>
<protein>
    <recommendedName>
        <fullName evidence="3">Nucleoredoxin</fullName>
        <ecNumber evidence="1">1.8.1.8</ecNumber>
    </recommendedName>
</protein>
<gene>
    <name evidence="7" type="ORF">PLOB_00047464</name>
</gene>
<dbReference type="InterPro" id="IPR036249">
    <property type="entry name" value="Thioredoxin-like_sf"/>
</dbReference>
<sequence>MAESVFEKLLGDKLSGKNGDVKTADIEGEGKTVGLYFSAHWCPPCRGFTPKLAEFYKKHHGEKKFEIVFVSSDKNEHEFQEYYGQMPWLALPFSDRNKKELLSQKFKVSGIPTLVLLDGKCGKEITKEGRGRLLDDPEGEQFPWKPKTVSEFFKDINLINNAGEKKSFADLSGKVLGFYFSAHWCPPCRGFTPKLVESYKKIGSKGKPFEIIFVSSDRSQEGFDDYFKDMPWFAIPFGEEQMRKDISTKFSVQGIPTLILLDEKEEVISTNGRGFIAHDPEGEEFPWKLKPLNVLNEMTVSTINEEPCLIYFTDGEEASIKSAKDIITPVAEQEQECDSPVVFFYSLGDDTSDSLRDFIDIPDDDNILVILDIPSQKVYVAEDEVLSKEGVQKFVTDFAAGKLKGKKLKG</sequence>
<dbReference type="PROSITE" id="PS51352">
    <property type="entry name" value="THIOREDOXIN_2"/>
    <property type="match status" value="1"/>
</dbReference>
<keyword evidence="8" id="KW-1185">Reference proteome</keyword>
<dbReference type="SUPFAM" id="SSF52833">
    <property type="entry name" value="Thioredoxin-like"/>
    <property type="match status" value="2"/>
</dbReference>
<evidence type="ECO:0000259" key="6">
    <source>
        <dbReference type="PROSITE" id="PS51352"/>
    </source>
</evidence>
<accession>A0ABN8PVN1</accession>
<dbReference type="InterPro" id="IPR045870">
    <property type="entry name" value="TryX_NRX_thioredoxin_dom"/>
</dbReference>
<dbReference type="InterPro" id="IPR013766">
    <property type="entry name" value="Thioredoxin_domain"/>
</dbReference>
<comment type="catalytic activity">
    <reaction evidence="4">
        <text>[protein]-dithiol + NAD(+) = [protein]-disulfide + NADH + H(+)</text>
        <dbReference type="Rhea" id="RHEA:18749"/>
        <dbReference type="Rhea" id="RHEA-COMP:10593"/>
        <dbReference type="Rhea" id="RHEA-COMP:10594"/>
        <dbReference type="ChEBI" id="CHEBI:15378"/>
        <dbReference type="ChEBI" id="CHEBI:29950"/>
        <dbReference type="ChEBI" id="CHEBI:50058"/>
        <dbReference type="ChEBI" id="CHEBI:57540"/>
        <dbReference type="ChEBI" id="CHEBI:57945"/>
        <dbReference type="EC" id="1.8.1.8"/>
    </reaction>
</comment>
<evidence type="ECO:0000256" key="3">
    <source>
        <dbReference type="ARBA" id="ARBA00026178"/>
    </source>
</evidence>
<evidence type="ECO:0000256" key="1">
    <source>
        <dbReference type="ARBA" id="ARBA00012612"/>
    </source>
</evidence>
<proteinExistence type="inferred from homology"/>
<evidence type="ECO:0000256" key="4">
    <source>
        <dbReference type="ARBA" id="ARBA00047388"/>
    </source>
</evidence>
<dbReference type="EMBL" id="CALNXK010000087">
    <property type="protein sequence ID" value="CAH3149759.1"/>
    <property type="molecule type" value="Genomic_DNA"/>
</dbReference>
<dbReference type="InterPro" id="IPR012336">
    <property type="entry name" value="Thioredoxin-like_fold"/>
</dbReference>
<dbReference type="EC" id="1.8.1.8" evidence="1"/>
<evidence type="ECO:0000313" key="7">
    <source>
        <dbReference type="EMBL" id="CAH3149759.1"/>
    </source>
</evidence>
<comment type="similarity">
    <text evidence="2">Belongs to the nucleoredoxin family.</text>
</comment>
<dbReference type="PANTHER" id="PTHR46472">
    <property type="entry name" value="NUCLEOREDOXIN"/>
    <property type="match status" value="1"/>
</dbReference>
<name>A0ABN8PVN1_9CNID</name>